<dbReference type="OrthoDB" id="626916at2"/>
<name>A0A2P7QZH0_9SPHN</name>
<accession>A0A2P7QZH0</accession>
<proteinExistence type="predicted"/>
<keyword evidence="2" id="KW-1185">Reference proteome</keyword>
<reference evidence="1 2" key="1">
    <citation type="submission" date="2018-03" db="EMBL/GenBank/DDBJ databases">
        <title>The draft genome of Sphingosinicella sp. GL-C-18.</title>
        <authorList>
            <person name="Liu L."/>
            <person name="Li L."/>
            <person name="Liang L."/>
            <person name="Zhang X."/>
            <person name="Wang T."/>
        </authorList>
    </citation>
    <scope>NUCLEOTIDE SEQUENCE [LARGE SCALE GENOMIC DNA]</scope>
    <source>
        <strain evidence="1 2">GL-C-18</strain>
    </source>
</reference>
<dbReference type="Proteomes" id="UP000241167">
    <property type="component" value="Unassembled WGS sequence"/>
</dbReference>
<organism evidence="1 2">
    <name type="scientific">Allosphingosinicella deserti</name>
    <dbReference type="NCBI Taxonomy" id="2116704"/>
    <lineage>
        <taxon>Bacteria</taxon>
        <taxon>Pseudomonadati</taxon>
        <taxon>Pseudomonadota</taxon>
        <taxon>Alphaproteobacteria</taxon>
        <taxon>Sphingomonadales</taxon>
        <taxon>Sphingomonadaceae</taxon>
        <taxon>Allosphingosinicella</taxon>
    </lineage>
</organism>
<evidence type="ECO:0000313" key="1">
    <source>
        <dbReference type="EMBL" id="PSJ43349.1"/>
    </source>
</evidence>
<dbReference type="RefSeq" id="WP_106511368.1">
    <property type="nucleotide sequence ID" value="NZ_PXYI01000001.1"/>
</dbReference>
<dbReference type="EMBL" id="PXYI01000001">
    <property type="protein sequence ID" value="PSJ43349.1"/>
    <property type="molecule type" value="Genomic_DNA"/>
</dbReference>
<evidence type="ECO:0000313" key="2">
    <source>
        <dbReference type="Proteomes" id="UP000241167"/>
    </source>
</evidence>
<protein>
    <recommendedName>
        <fullName evidence="3">Phage tail protein</fullName>
    </recommendedName>
</protein>
<comment type="caution">
    <text evidence="1">The sequence shown here is derived from an EMBL/GenBank/DDBJ whole genome shotgun (WGS) entry which is preliminary data.</text>
</comment>
<gene>
    <name evidence="1" type="ORF">C7I55_02995</name>
</gene>
<evidence type="ECO:0008006" key="3">
    <source>
        <dbReference type="Google" id="ProtNLM"/>
    </source>
</evidence>
<sequence>MSLQPHALYELLPDYLRRRDADAGYPLRGLVTLIGEQVDAVEGDITQQYANWFIETCADWAVPYIGDLVGYRPVAAAGRARTPAITPRAEIANTLAWRRRKGTLALLEELANSISGWPSRAVEFYALLARTQHIAHVRPERGRRPDLRDSDSLARLGTPFDSIAHNVDIRRHGRFNVPSVGIFAWRLRTYSVTHAPAYCVESEGSQCYSFSILGNDSPLYARAVPETVPTTIAGEANLPVRIRRRALEHRHDHGTPVVHASEALYGAGKSLAIYAPDWPEKGAPQPVPAARIVPADLADWHYRAGRGQLLVDPERGRILFPVRQPPKHGVWVDYRTAFSADIGGGEYHRPLAQPAAFELYQVSRDRIGKDIHKSITAALQAWREVRDHRADRPRAAVIEILDSSAYSEQLALELAAGEYLQIRAADRTRPVIRLLDYMADRPDAFTVTGKAGSRLVLDGLLVAGRGIQISGPDRNDEERFAEGDLCDVTIRHCTLVPGWGLTCDCDPKRPSEPGLELIDSNARIRISASIIGAIQVVADEVQSDPVEILLSDSIVDATSDQRAAISANTLPLAFAKASFTRCTVFGRVQTHAIPLAENSIFTGEVRVARRQLGCMRFCYVPPGSRTPRRSHCQPEQAGARPGVDPAIEAARVRPHFNSIRYGNAAYAQLSQWCAVEIRRGADDESEMGVFHDLFQPQREASLRERLSEYSPASTEPDVIFAN</sequence>
<dbReference type="AlphaFoldDB" id="A0A2P7QZH0"/>